<name>A0A5M9WRD6_PAEAM</name>
<accession>A0A5M9WRD6</accession>
<dbReference type="EMBL" id="RIAS01000004">
    <property type="protein sequence ID" value="KAA8784112.1"/>
    <property type="molecule type" value="Genomic_DNA"/>
</dbReference>
<dbReference type="InterPro" id="IPR014729">
    <property type="entry name" value="Rossmann-like_a/b/a_fold"/>
</dbReference>
<sequence length="105" mass="12219">MLREDQATNTFENSTFPKHILHKKGINPAKAILVYKSVHARRALLTYQTVFNETTFYVKPVTDNSGITKDNWYLDDMKIAPVMKELTKVGQYFAHHIPNWVNRPN</sequence>
<organism evidence="1 2">
    <name type="scientific">Paenibacillus amylolyticus</name>
    <dbReference type="NCBI Taxonomy" id="1451"/>
    <lineage>
        <taxon>Bacteria</taxon>
        <taxon>Bacillati</taxon>
        <taxon>Bacillota</taxon>
        <taxon>Bacilli</taxon>
        <taxon>Bacillales</taxon>
        <taxon>Paenibacillaceae</taxon>
        <taxon>Paenibacillus</taxon>
    </lineage>
</organism>
<evidence type="ECO:0000313" key="2">
    <source>
        <dbReference type="Proteomes" id="UP000323664"/>
    </source>
</evidence>
<proteinExistence type="predicted"/>
<dbReference type="AlphaFoldDB" id="A0A5M9WRD6"/>
<gene>
    <name evidence="1" type="ORF">EC604_09655</name>
</gene>
<comment type="caution">
    <text evidence="1">The sequence shown here is derived from an EMBL/GenBank/DDBJ whole genome shotgun (WGS) entry which is preliminary data.</text>
</comment>
<evidence type="ECO:0000313" key="1">
    <source>
        <dbReference type="EMBL" id="KAA8784112.1"/>
    </source>
</evidence>
<reference evidence="1 2" key="1">
    <citation type="journal article" date="2019" name="J. Ind. Microbiol. Biotechnol.">
        <title>Paenibacillus amylolyticus 27C64 has a diverse set of carbohydrate-active enzymes and complete pectin deconstruction system.</title>
        <authorList>
            <person name="Keggi C."/>
            <person name="Doran-Peterson J."/>
        </authorList>
    </citation>
    <scope>NUCLEOTIDE SEQUENCE [LARGE SCALE GENOMIC DNA]</scope>
    <source>
        <strain evidence="1 2">27C64</strain>
    </source>
</reference>
<protein>
    <submittedName>
        <fullName evidence="1">Uncharacterized protein</fullName>
    </submittedName>
</protein>
<dbReference type="Proteomes" id="UP000323664">
    <property type="component" value="Unassembled WGS sequence"/>
</dbReference>
<dbReference type="OrthoDB" id="9782395at2"/>
<dbReference type="Gene3D" id="3.40.50.620">
    <property type="entry name" value="HUPs"/>
    <property type="match status" value="1"/>
</dbReference>